<dbReference type="NCBIfam" id="TIGR04183">
    <property type="entry name" value="Por_Secre_tail"/>
    <property type="match status" value="1"/>
</dbReference>
<reference evidence="3 4" key="1">
    <citation type="submission" date="2019-06" db="EMBL/GenBank/DDBJ databases">
        <title>Sorghum-associated microbial communities from plants grown in Nebraska, USA.</title>
        <authorList>
            <person name="Schachtman D."/>
        </authorList>
    </citation>
    <scope>NUCLEOTIDE SEQUENCE [LARGE SCALE GENOMIC DNA]</scope>
    <source>
        <strain evidence="3 4">1209</strain>
    </source>
</reference>
<feature type="chain" id="PRO_5021846852" evidence="1">
    <location>
        <begin position="25"/>
        <end position="168"/>
    </location>
</feature>
<proteinExistence type="predicted"/>
<evidence type="ECO:0000313" key="4">
    <source>
        <dbReference type="Proteomes" id="UP000320811"/>
    </source>
</evidence>
<dbReference type="EMBL" id="VIWO01000007">
    <property type="protein sequence ID" value="TWF37475.1"/>
    <property type="molecule type" value="Genomic_DNA"/>
</dbReference>
<dbReference type="OrthoDB" id="671724at2"/>
<dbReference type="Proteomes" id="UP000320811">
    <property type="component" value="Unassembled WGS sequence"/>
</dbReference>
<keyword evidence="1" id="KW-0732">Signal</keyword>
<accession>A0A561PHA6</accession>
<sequence length="168" mass="18204">MRTPALRCAIALFLVACLCLSTKAQIILHRHVVATGGTFGTTPKMMISYTVGEVAVQPITNGKLLLTQGFQQPEDFPKLPPGTNPLKSYILFPNPAVTNTKIQFDLLSNANITLELINPAGQTIYHQYLELGGGRNTVVLPVNHFAAGIYTVVINVSGQVSFEKLIVQ</sequence>
<organism evidence="3 4">
    <name type="scientific">Chitinophaga polysaccharea</name>
    <dbReference type="NCBI Taxonomy" id="1293035"/>
    <lineage>
        <taxon>Bacteria</taxon>
        <taxon>Pseudomonadati</taxon>
        <taxon>Bacteroidota</taxon>
        <taxon>Chitinophagia</taxon>
        <taxon>Chitinophagales</taxon>
        <taxon>Chitinophagaceae</taxon>
        <taxon>Chitinophaga</taxon>
    </lineage>
</organism>
<evidence type="ECO:0000313" key="3">
    <source>
        <dbReference type="EMBL" id="TWF37475.1"/>
    </source>
</evidence>
<comment type="caution">
    <text evidence="3">The sequence shown here is derived from an EMBL/GenBank/DDBJ whole genome shotgun (WGS) entry which is preliminary data.</text>
</comment>
<feature type="signal peptide" evidence="1">
    <location>
        <begin position="1"/>
        <end position="24"/>
    </location>
</feature>
<name>A0A561PHA6_9BACT</name>
<dbReference type="Pfam" id="PF18962">
    <property type="entry name" value="Por_Secre_tail"/>
    <property type="match status" value="1"/>
</dbReference>
<dbReference type="AlphaFoldDB" id="A0A561PHA6"/>
<evidence type="ECO:0000256" key="1">
    <source>
        <dbReference type="SAM" id="SignalP"/>
    </source>
</evidence>
<protein>
    <submittedName>
        <fullName evidence="3">Putative secreted protein (Por secretion system target)</fullName>
    </submittedName>
</protein>
<keyword evidence="4" id="KW-1185">Reference proteome</keyword>
<dbReference type="InterPro" id="IPR026444">
    <property type="entry name" value="Secre_tail"/>
</dbReference>
<dbReference type="RefSeq" id="WP_145672688.1">
    <property type="nucleotide sequence ID" value="NZ_VIWO01000007.1"/>
</dbReference>
<gene>
    <name evidence="3" type="ORF">FHW36_107411</name>
</gene>
<feature type="domain" description="Secretion system C-terminal sorting" evidence="2">
    <location>
        <begin position="91"/>
        <end position="167"/>
    </location>
</feature>
<evidence type="ECO:0000259" key="2">
    <source>
        <dbReference type="Pfam" id="PF18962"/>
    </source>
</evidence>